<protein>
    <submittedName>
        <fullName evidence="1">Uncharacterized protein</fullName>
    </submittedName>
</protein>
<evidence type="ECO:0000313" key="2">
    <source>
        <dbReference type="Proteomes" id="UP001227268"/>
    </source>
</evidence>
<dbReference type="EMBL" id="JASBWT010000009">
    <property type="protein sequence ID" value="KAJ9101903.1"/>
    <property type="molecule type" value="Genomic_DNA"/>
</dbReference>
<reference evidence="1" key="1">
    <citation type="submission" date="2023-04" db="EMBL/GenBank/DDBJ databases">
        <title>Draft Genome sequencing of Naganishia species isolated from polar environments using Oxford Nanopore Technology.</title>
        <authorList>
            <person name="Leo P."/>
            <person name="Venkateswaran K."/>
        </authorList>
    </citation>
    <scope>NUCLEOTIDE SEQUENCE</scope>
    <source>
        <strain evidence="1">MNA-CCFEE 5423</strain>
    </source>
</reference>
<keyword evidence="2" id="KW-1185">Reference proteome</keyword>
<dbReference type="Proteomes" id="UP001227268">
    <property type="component" value="Unassembled WGS sequence"/>
</dbReference>
<proteinExistence type="predicted"/>
<accession>A0ACC2VR68</accession>
<sequence length="560" mass="60580">MAEALQPSITASVPPQQGVASFQLSQQTLTPSNTGSFNSANPVFMPPPAVPIGKGPQSGIHSLLHTMHQTSQPNDVSRNPYSHPMIHGSSYDNSHPGSLPAPSQQMSRARTPHEDATPLPWSPSPQPFLSTETSQPGSNSHISTPSAGTPVCNPGRPKPKKTQASRTAVNSTMRDSQVNPPISQLPSQVSRPSRVESQMPSQAAQASRPTSSSGGQGGKKARATTTRKGLTGSTQSARTATQSTASTPATPSGNAAGASGRDYNRWDKRRESDGLTAEGALVEWLAEEGNWRRWEDAKSTGHKDKCYIAINDHLEEQGFGIRTKDSILSKIRLIEDSFKKALTWINSTGAGASSLEPDEEGDGRSPYQRELDKRCKHYSSLLRSFGERAGMIPKRVYTSMEAQNGREAERDILCALGLAKWDFEEEDEDEGDGDEEEDDVGGIGDNAGTPTPAGRGRSRSRSTSGRSTNGGRNTRSTGLIKSEDIGMYFASKRKTEKRRLDLEERKMRLESKRARLEGIAALVKVGIALEDAKRTWDEDKSESSSSSSSSQEDNESDEDE</sequence>
<comment type="caution">
    <text evidence="1">The sequence shown here is derived from an EMBL/GenBank/DDBJ whole genome shotgun (WGS) entry which is preliminary data.</text>
</comment>
<evidence type="ECO:0000313" key="1">
    <source>
        <dbReference type="EMBL" id="KAJ9101903.1"/>
    </source>
</evidence>
<name>A0ACC2VR68_9TREE</name>
<gene>
    <name evidence="1" type="ORF">QFC21_003243</name>
</gene>
<organism evidence="1 2">
    <name type="scientific">Naganishia friedmannii</name>
    <dbReference type="NCBI Taxonomy" id="89922"/>
    <lineage>
        <taxon>Eukaryota</taxon>
        <taxon>Fungi</taxon>
        <taxon>Dikarya</taxon>
        <taxon>Basidiomycota</taxon>
        <taxon>Agaricomycotina</taxon>
        <taxon>Tremellomycetes</taxon>
        <taxon>Filobasidiales</taxon>
        <taxon>Filobasidiaceae</taxon>
        <taxon>Naganishia</taxon>
    </lineage>
</organism>